<feature type="compositionally biased region" description="Polar residues" evidence="11">
    <location>
        <begin position="1"/>
        <end position="20"/>
    </location>
</feature>
<keyword evidence="3 10" id="KW-0349">Heme</keyword>
<protein>
    <recommendedName>
        <fullName evidence="10">Holocytochrome c-type synthase</fullName>
        <ecNumber evidence="10">4.4.1.17</ecNumber>
    </recommendedName>
</protein>
<evidence type="ECO:0000256" key="1">
    <source>
        <dbReference type="ARBA" id="ARBA00004273"/>
    </source>
</evidence>
<accession>A0AAD6VEE9</accession>
<evidence type="ECO:0000313" key="13">
    <source>
        <dbReference type="Proteomes" id="UP001219525"/>
    </source>
</evidence>
<dbReference type="PROSITE" id="PS00821">
    <property type="entry name" value="CYTO_HEME_LYASE_1"/>
    <property type="match status" value="1"/>
</dbReference>
<evidence type="ECO:0000256" key="5">
    <source>
        <dbReference type="ARBA" id="ARBA00022792"/>
    </source>
</evidence>
<sequence length="260" mass="29112">MGQTSSQTVLPRTPETSSRGCPNKAVPSPQACPVPHDGALKLAQCPVDHEAIDVRNQMPSLSQEAALSQSLALPTTRTVSSIPRDPASKWEYPSPQQFYNALVRKGKETAEELAHVELMVEIHNFLNEQAWQEVLKWEKRANRGDDIQLARFKGRPGEMSPKARVWMFAGWLMPSRFNAEPPFDRHDWVVRRPKTGEEVRYVIDYYSAPPQSDGSPVFSLDVRPALDNFGSLKERIAVATEEVWASLRESGNTASSSRQS</sequence>
<evidence type="ECO:0000256" key="10">
    <source>
        <dbReference type="RuleBase" id="RU363130"/>
    </source>
</evidence>
<evidence type="ECO:0000256" key="3">
    <source>
        <dbReference type="ARBA" id="ARBA00022617"/>
    </source>
</evidence>
<evidence type="ECO:0000256" key="8">
    <source>
        <dbReference type="ARBA" id="ARBA00023136"/>
    </source>
</evidence>
<evidence type="ECO:0000256" key="2">
    <source>
        <dbReference type="ARBA" id="ARBA00007255"/>
    </source>
</evidence>
<organism evidence="12 13">
    <name type="scientific">Mycena pura</name>
    <dbReference type="NCBI Taxonomy" id="153505"/>
    <lineage>
        <taxon>Eukaryota</taxon>
        <taxon>Fungi</taxon>
        <taxon>Dikarya</taxon>
        <taxon>Basidiomycota</taxon>
        <taxon>Agaricomycotina</taxon>
        <taxon>Agaricomycetes</taxon>
        <taxon>Agaricomycetidae</taxon>
        <taxon>Agaricales</taxon>
        <taxon>Marasmiineae</taxon>
        <taxon>Mycenaceae</taxon>
        <taxon>Mycena</taxon>
    </lineage>
</organism>
<dbReference type="EMBL" id="JARJCW010000028">
    <property type="protein sequence ID" value="KAJ7210539.1"/>
    <property type="molecule type" value="Genomic_DNA"/>
</dbReference>
<evidence type="ECO:0000256" key="11">
    <source>
        <dbReference type="SAM" id="MobiDB-lite"/>
    </source>
</evidence>
<proteinExistence type="inferred from homology"/>
<gene>
    <name evidence="12" type="ORF">GGX14DRAFT_625990</name>
</gene>
<keyword evidence="13" id="KW-1185">Reference proteome</keyword>
<comment type="caution">
    <text evidence="12">The sequence shown here is derived from an EMBL/GenBank/DDBJ whole genome shotgun (WGS) entry which is preliminary data.</text>
</comment>
<keyword evidence="7 10" id="KW-0496">Mitochondrion</keyword>
<keyword evidence="9 10" id="KW-0456">Lyase</keyword>
<keyword evidence="8 10" id="KW-0472">Membrane</keyword>
<comment type="subcellular location">
    <subcellularLocation>
        <location evidence="1 10">Mitochondrion inner membrane</location>
    </subcellularLocation>
</comment>
<dbReference type="PROSITE" id="PS00822">
    <property type="entry name" value="CYTO_HEME_LYASE_2"/>
    <property type="match status" value="1"/>
</dbReference>
<feature type="region of interest" description="Disordered" evidence="11">
    <location>
        <begin position="1"/>
        <end position="32"/>
    </location>
</feature>
<reference evidence="12" key="1">
    <citation type="submission" date="2023-03" db="EMBL/GenBank/DDBJ databases">
        <title>Massive genome expansion in bonnet fungi (Mycena s.s.) driven by repeated elements and novel gene families across ecological guilds.</title>
        <authorList>
            <consortium name="Lawrence Berkeley National Laboratory"/>
            <person name="Harder C.B."/>
            <person name="Miyauchi S."/>
            <person name="Viragh M."/>
            <person name="Kuo A."/>
            <person name="Thoen E."/>
            <person name="Andreopoulos B."/>
            <person name="Lu D."/>
            <person name="Skrede I."/>
            <person name="Drula E."/>
            <person name="Henrissat B."/>
            <person name="Morin E."/>
            <person name="Kohler A."/>
            <person name="Barry K."/>
            <person name="LaButti K."/>
            <person name="Morin E."/>
            <person name="Salamov A."/>
            <person name="Lipzen A."/>
            <person name="Mereny Z."/>
            <person name="Hegedus B."/>
            <person name="Baldrian P."/>
            <person name="Stursova M."/>
            <person name="Weitz H."/>
            <person name="Taylor A."/>
            <person name="Grigoriev I.V."/>
            <person name="Nagy L.G."/>
            <person name="Martin F."/>
            <person name="Kauserud H."/>
        </authorList>
    </citation>
    <scope>NUCLEOTIDE SEQUENCE</scope>
    <source>
        <strain evidence="12">9144</strain>
    </source>
</reference>
<dbReference type="PANTHER" id="PTHR12743:SF3">
    <property type="entry name" value="HOLOCYTOCHROME-C SYNTHASE"/>
    <property type="match status" value="1"/>
</dbReference>
<dbReference type="AlphaFoldDB" id="A0AAD6VEE9"/>
<keyword evidence="6 10" id="KW-0408">Iron</keyword>
<dbReference type="GO" id="GO:0046872">
    <property type="term" value="F:metal ion binding"/>
    <property type="evidence" value="ECO:0007669"/>
    <property type="project" value="UniProtKB-KW"/>
</dbReference>
<keyword evidence="4 10" id="KW-0479">Metal-binding</keyword>
<dbReference type="Proteomes" id="UP001219525">
    <property type="component" value="Unassembled WGS sequence"/>
</dbReference>
<keyword evidence="5 10" id="KW-0999">Mitochondrion inner membrane</keyword>
<evidence type="ECO:0000256" key="7">
    <source>
        <dbReference type="ARBA" id="ARBA00023128"/>
    </source>
</evidence>
<comment type="catalytic activity">
    <reaction evidence="10">
        <text>holo-[cytochrome c] = apo-[cytochrome c] + heme b</text>
        <dbReference type="Rhea" id="RHEA:22648"/>
        <dbReference type="Rhea" id="RHEA-COMP:10725"/>
        <dbReference type="Rhea" id="RHEA-COMP:10726"/>
        <dbReference type="ChEBI" id="CHEBI:29950"/>
        <dbReference type="ChEBI" id="CHEBI:60344"/>
        <dbReference type="ChEBI" id="CHEBI:83739"/>
        <dbReference type="EC" id="4.4.1.17"/>
    </reaction>
</comment>
<feature type="non-terminal residue" evidence="12">
    <location>
        <position position="260"/>
    </location>
</feature>
<dbReference type="Pfam" id="PF01265">
    <property type="entry name" value="Cyto_heme_lyase"/>
    <property type="match status" value="1"/>
</dbReference>
<dbReference type="GO" id="GO:0005743">
    <property type="term" value="C:mitochondrial inner membrane"/>
    <property type="evidence" value="ECO:0007669"/>
    <property type="project" value="UniProtKB-SubCell"/>
</dbReference>
<evidence type="ECO:0000256" key="4">
    <source>
        <dbReference type="ARBA" id="ARBA00022723"/>
    </source>
</evidence>
<evidence type="ECO:0000313" key="12">
    <source>
        <dbReference type="EMBL" id="KAJ7210539.1"/>
    </source>
</evidence>
<dbReference type="EC" id="4.4.1.17" evidence="10"/>
<evidence type="ECO:0000256" key="9">
    <source>
        <dbReference type="ARBA" id="ARBA00023239"/>
    </source>
</evidence>
<dbReference type="GO" id="GO:0004408">
    <property type="term" value="F:holocytochrome-c synthase activity"/>
    <property type="evidence" value="ECO:0007669"/>
    <property type="project" value="UniProtKB-EC"/>
</dbReference>
<evidence type="ECO:0000256" key="6">
    <source>
        <dbReference type="ARBA" id="ARBA00023004"/>
    </source>
</evidence>
<comment type="similarity">
    <text evidence="2 10">Belongs to the cytochrome c-type heme lyase family.</text>
</comment>
<comment type="function">
    <text evidence="10">Lyase that catalyzes the covalent linking of the heme group to the cytochrome C apoprotein to produce the mature functional cytochrome.</text>
</comment>
<dbReference type="InterPro" id="IPR000511">
    <property type="entry name" value="Holocyt_c/c1_synthase"/>
</dbReference>
<name>A0AAD6VEE9_9AGAR</name>
<dbReference type="PANTHER" id="PTHR12743">
    <property type="entry name" value="CYTOCHROME C1 HEME LYASE"/>
    <property type="match status" value="1"/>
</dbReference>